<name>A0A1X2EH77_MYCSZ</name>
<gene>
    <name evidence="1" type="ORF">AWC27_01730</name>
</gene>
<keyword evidence="2" id="KW-1185">Reference proteome</keyword>
<evidence type="ECO:0000313" key="2">
    <source>
        <dbReference type="Proteomes" id="UP000193317"/>
    </source>
</evidence>
<dbReference type="Proteomes" id="UP000193317">
    <property type="component" value="Unassembled WGS sequence"/>
</dbReference>
<protein>
    <submittedName>
        <fullName evidence="1">Uncharacterized protein</fullName>
    </submittedName>
</protein>
<dbReference type="AlphaFoldDB" id="A0A1X2EH77"/>
<proteinExistence type="predicted"/>
<reference evidence="1 2" key="1">
    <citation type="submission" date="2016-01" db="EMBL/GenBank/DDBJ databases">
        <title>The new phylogeny of the genus Mycobacterium.</title>
        <authorList>
            <person name="Tarcisio F."/>
            <person name="Conor M."/>
            <person name="Antonella G."/>
            <person name="Elisabetta G."/>
            <person name="Giulia F.S."/>
            <person name="Sara T."/>
            <person name="Anna F."/>
            <person name="Clotilde B."/>
            <person name="Roberto B."/>
            <person name="Veronica D.S."/>
            <person name="Fabio R."/>
            <person name="Monica P."/>
            <person name="Olivier J."/>
            <person name="Enrico T."/>
            <person name="Nicola S."/>
        </authorList>
    </citation>
    <scope>NUCLEOTIDE SEQUENCE [LARGE SCALE GENOMIC DNA]</scope>
    <source>
        <strain evidence="1 2">DSM 44166</strain>
    </source>
</reference>
<comment type="caution">
    <text evidence="1">The sequence shown here is derived from an EMBL/GenBank/DDBJ whole genome shotgun (WGS) entry which is preliminary data.</text>
</comment>
<organism evidence="1 2">
    <name type="scientific">Mycobacterium szulgai</name>
    <dbReference type="NCBI Taxonomy" id="1787"/>
    <lineage>
        <taxon>Bacteria</taxon>
        <taxon>Bacillati</taxon>
        <taxon>Actinomycetota</taxon>
        <taxon>Actinomycetes</taxon>
        <taxon>Mycobacteriales</taxon>
        <taxon>Mycobacteriaceae</taxon>
        <taxon>Mycobacterium</taxon>
    </lineage>
</organism>
<dbReference type="EMBL" id="LQPW01000090">
    <property type="protein sequence ID" value="ORX02029.1"/>
    <property type="molecule type" value="Genomic_DNA"/>
</dbReference>
<evidence type="ECO:0000313" key="1">
    <source>
        <dbReference type="EMBL" id="ORX02029.1"/>
    </source>
</evidence>
<accession>A0A1X2EH77</accession>
<sequence length="153" mass="16052">MRKLVEYPADVVGARAVSRSQAWRVLFKGVMIDCLGLRSAVVGCFWECSERDSARSGGDIGGYLVLNPDEFNCVAADFAGECLSLGLARCVFWGGAAASSVGDREVFFNVETGTVGVLDGIDDPALGCADRSCTGAGDARSLAQIVSFAIDDL</sequence>